<evidence type="ECO:0000313" key="2">
    <source>
        <dbReference type="Proteomes" id="UP000014974"/>
    </source>
</evidence>
<dbReference type="Proteomes" id="UP000014974">
    <property type="component" value="Unassembled WGS sequence"/>
</dbReference>
<dbReference type="STRING" id="641524.ADICYQ_5965"/>
<comment type="caution">
    <text evidence="1">The sequence shown here is derived from an EMBL/GenBank/DDBJ whole genome shotgun (WGS) entry which is preliminary data.</text>
</comment>
<name>S7V543_9BACT</name>
<dbReference type="AlphaFoldDB" id="S7V543"/>
<gene>
    <name evidence="1" type="ORF">ADICYQ_5965</name>
</gene>
<reference evidence="1 2" key="1">
    <citation type="journal article" date="2013" name="Genome Announc.">
        <title>Draft Genome Sequence of Cyclobacterium qasimii Strain M12-11BT, Isolated from Arctic Marine Sediment.</title>
        <authorList>
            <person name="Shivaji S."/>
            <person name="Ara S."/>
            <person name="Singh A."/>
            <person name="Kumar Pinnaka A."/>
        </authorList>
    </citation>
    <scope>NUCLEOTIDE SEQUENCE [LARGE SCALE GENOMIC DNA]</scope>
    <source>
        <strain evidence="1 2">M12-11B</strain>
    </source>
</reference>
<accession>S7V543</accession>
<sequence>MKFINHCISFIGLFEVCQAGALGAITKQINDIFLKIALKYH</sequence>
<protein>
    <submittedName>
        <fullName evidence="1">Uncharacterized protein</fullName>
    </submittedName>
</protein>
<evidence type="ECO:0000313" key="1">
    <source>
        <dbReference type="EMBL" id="EPR65036.1"/>
    </source>
</evidence>
<organism evidence="1 2">
    <name type="scientific">Cyclobacterium qasimii M12-11B</name>
    <dbReference type="NCBI Taxonomy" id="641524"/>
    <lineage>
        <taxon>Bacteria</taxon>
        <taxon>Pseudomonadati</taxon>
        <taxon>Bacteroidota</taxon>
        <taxon>Cytophagia</taxon>
        <taxon>Cytophagales</taxon>
        <taxon>Cyclobacteriaceae</taxon>
        <taxon>Cyclobacterium</taxon>
    </lineage>
</organism>
<proteinExistence type="predicted"/>
<dbReference type="EMBL" id="ATNM01000202">
    <property type="protein sequence ID" value="EPR65036.1"/>
    <property type="molecule type" value="Genomic_DNA"/>
</dbReference>